<keyword evidence="5" id="KW-1185">Reference proteome</keyword>
<dbReference type="RefSeq" id="WP_062499521.1">
    <property type="nucleotide sequence ID" value="NZ_MXAN01000057.1"/>
</dbReference>
<dbReference type="EMBL" id="MXAN01000057">
    <property type="protein sequence ID" value="OPH35812.1"/>
    <property type="molecule type" value="Genomic_DNA"/>
</dbReference>
<dbReference type="SUPFAM" id="SSF54427">
    <property type="entry name" value="NTF2-like"/>
    <property type="match status" value="1"/>
</dbReference>
<gene>
    <name evidence="3" type="primary">ychJ</name>
    <name evidence="2" type="ORF">B5J94_08775</name>
    <name evidence="3" type="ORF">NCTC7911_01448</name>
</gene>
<dbReference type="GeneID" id="302270038"/>
<evidence type="ECO:0000313" key="2">
    <source>
        <dbReference type="EMBL" id="OPH35812.1"/>
    </source>
</evidence>
<dbReference type="SUPFAM" id="SSF103642">
    <property type="entry name" value="Sec-C motif"/>
    <property type="match status" value="1"/>
</dbReference>
<name>A0A1V4GT52_MORLA</name>
<evidence type="ECO:0000313" key="4">
    <source>
        <dbReference type="Proteomes" id="UP000191025"/>
    </source>
</evidence>
<dbReference type="PANTHER" id="PTHR33747">
    <property type="entry name" value="UPF0225 PROTEIN SCO1677"/>
    <property type="match status" value="1"/>
</dbReference>
<dbReference type="Pfam" id="PF17775">
    <property type="entry name" value="YchJ_M-like"/>
    <property type="match status" value="1"/>
</dbReference>
<dbReference type="Gene3D" id="3.10.450.50">
    <property type="match status" value="1"/>
</dbReference>
<accession>A0A1V4GT52</accession>
<dbReference type="AlphaFoldDB" id="A0A1V4GT52"/>
<dbReference type="NCBIfam" id="NF002486">
    <property type="entry name" value="PRK01752.1"/>
    <property type="match status" value="1"/>
</dbReference>
<dbReference type="InterPro" id="IPR048469">
    <property type="entry name" value="YchJ-like_M"/>
</dbReference>
<proteinExistence type="predicted"/>
<dbReference type="PANTHER" id="PTHR33747:SF1">
    <property type="entry name" value="ADENYLATE CYCLASE-ASSOCIATED CAP C-TERMINAL DOMAIN-CONTAINING PROTEIN"/>
    <property type="match status" value="1"/>
</dbReference>
<organism evidence="2 4">
    <name type="scientific">Moraxella lacunata</name>
    <dbReference type="NCBI Taxonomy" id="477"/>
    <lineage>
        <taxon>Bacteria</taxon>
        <taxon>Pseudomonadati</taxon>
        <taxon>Pseudomonadota</taxon>
        <taxon>Gammaproteobacteria</taxon>
        <taxon>Moraxellales</taxon>
        <taxon>Moraxellaceae</taxon>
        <taxon>Moraxella</taxon>
    </lineage>
</organism>
<feature type="domain" description="YchJ-like middle NTF2-like" evidence="1">
    <location>
        <begin position="28"/>
        <end position="124"/>
    </location>
</feature>
<dbReference type="Proteomes" id="UP000191025">
    <property type="component" value="Unassembled WGS sequence"/>
</dbReference>
<reference evidence="2" key="2">
    <citation type="submission" date="2017-03" db="EMBL/GenBank/DDBJ databases">
        <authorList>
            <person name="Afonso C.L."/>
            <person name="Miller P.J."/>
            <person name="Scott M.A."/>
            <person name="Spackman E."/>
            <person name="Goraichik I."/>
            <person name="Dimitrov K.M."/>
            <person name="Suarez D.L."/>
            <person name="Swayne D.E."/>
        </authorList>
    </citation>
    <scope>NUCLEOTIDE SEQUENCE</scope>
    <source>
        <strain evidence="2">CCUG 4441</strain>
    </source>
</reference>
<dbReference type="EMBL" id="UGQC01000001">
    <property type="protein sequence ID" value="STZ00064.1"/>
    <property type="molecule type" value="Genomic_DNA"/>
</dbReference>
<evidence type="ECO:0000313" key="3">
    <source>
        <dbReference type="EMBL" id="STZ00064.1"/>
    </source>
</evidence>
<dbReference type="InterPro" id="IPR032710">
    <property type="entry name" value="NTF2-like_dom_sf"/>
</dbReference>
<protein>
    <recommendedName>
        <fullName evidence="1">YchJ-like middle NTF2-like domain-containing protein</fullName>
    </recommendedName>
</protein>
<sequence length="154" mass="17448">MIPCPCNPDTFYTNCCQPYHDFTAYPSTACELMRSRYSAFCAKNVDYIIATTTQSQQAMLDKSALQVWADGMNWTHLDIISHNKVGKRHAQVHFKAYFDNGDGEQVHDELSAFIKIDERWYFLDPTVPVTLTNKQPCLCGGGEKFKACCGKFLA</sequence>
<dbReference type="Proteomes" id="UP000254107">
    <property type="component" value="Unassembled WGS sequence"/>
</dbReference>
<evidence type="ECO:0000259" key="1">
    <source>
        <dbReference type="Pfam" id="PF17775"/>
    </source>
</evidence>
<reference evidence="3 5" key="3">
    <citation type="submission" date="2018-06" db="EMBL/GenBank/DDBJ databases">
        <authorList>
            <consortium name="Pathogen Informatics"/>
            <person name="Doyle S."/>
        </authorList>
    </citation>
    <scope>NUCLEOTIDE SEQUENCE [LARGE SCALE GENOMIC DNA]</scope>
    <source>
        <strain evidence="3 5">NCTC7911</strain>
    </source>
</reference>
<evidence type="ECO:0000313" key="5">
    <source>
        <dbReference type="Proteomes" id="UP000254107"/>
    </source>
</evidence>
<reference evidence="4" key="1">
    <citation type="submission" date="2017-03" db="EMBL/GenBank/DDBJ databases">
        <title>Draft genome sequence of Moraxella equi CCUG 4950T type strain.</title>
        <authorList>
            <person name="Salva-Serra F."/>
            <person name="Engstrom-Jakobsson H."/>
            <person name="Thorell K."/>
            <person name="Jaen-Luchoro D."/>
            <person name="Gonzales-Siles L."/>
            <person name="Karlsson R."/>
            <person name="Yazdan S."/>
            <person name="Boulund F."/>
            <person name="Johnning A."/>
            <person name="Engstrand L."/>
            <person name="Kristiansson E."/>
            <person name="Moore E."/>
        </authorList>
    </citation>
    <scope>NUCLEOTIDE SEQUENCE [LARGE SCALE GENOMIC DNA]</scope>
    <source>
        <strain evidence="4">CCUG 4441</strain>
    </source>
</reference>